<gene>
    <name evidence="1" type="ORF">UFOPK2761_00121</name>
</gene>
<dbReference type="InterPro" id="IPR015943">
    <property type="entry name" value="WD40/YVTN_repeat-like_dom_sf"/>
</dbReference>
<proteinExistence type="predicted"/>
<organism evidence="1">
    <name type="scientific">freshwater metagenome</name>
    <dbReference type="NCBI Taxonomy" id="449393"/>
    <lineage>
        <taxon>unclassified sequences</taxon>
        <taxon>metagenomes</taxon>
        <taxon>ecological metagenomes</taxon>
    </lineage>
</organism>
<dbReference type="Gene3D" id="2.130.10.10">
    <property type="entry name" value="YVTN repeat-like/Quinoprotein amine dehydrogenase"/>
    <property type="match status" value="1"/>
</dbReference>
<accession>A0A6J6RT46</accession>
<sequence>MTAAGPLRRLAVSVASVALAGVGVAGLGPADGRAFPHPVPTADCGPGARPETDVQGRVPAEDFESGRAARGYRCNTRPVGHLDGTGGFKVLRYVDARGRECAYYDASQILPVAPPFQVTGASSGQGVRVVDMSDPAEPVVTTSITTPTMLSPHESLLVNERRGLLAAVMGNAYSSAGVLEVYDIDTDCREPVLLSRTQSATLGHESGWTRDGLTFYAASSGGQTFTAIDLTDPTAPVQLFEQYNVNYHGMRLSPDGRTLYAAHIGNDLTAVQLPGEGLRILDVSEIQDRVENPSVTVLSNLTWPEGSIPQVAEPFRRAGRDYLFQVDEFSTVGLNGTSVDPADYTVGAARIIDVTDPRRPRVVSSVRLQVHQPAERRAAAGDPGASSPVGGYTGHYCSVPTRRSPRLAACSMIASGLRVFDISDVRRPREVAYFNMPVAPGTEAADSGGASAYSQPAWDLEGRSIWYSDETSGFWAVRLTNGVQRLLR</sequence>
<dbReference type="EMBL" id="CAEZYQ010000001">
    <property type="protein sequence ID" value="CAB4725491.1"/>
    <property type="molecule type" value="Genomic_DNA"/>
</dbReference>
<name>A0A6J6RT46_9ZZZZ</name>
<dbReference type="InterPro" id="IPR011044">
    <property type="entry name" value="Quino_amine_DH_bsu"/>
</dbReference>
<reference evidence="1" key="1">
    <citation type="submission" date="2020-05" db="EMBL/GenBank/DDBJ databases">
        <authorList>
            <person name="Chiriac C."/>
            <person name="Salcher M."/>
            <person name="Ghai R."/>
            <person name="Kavagutti S V."/>
        </authorList>
    </citation>
    <scope>NUCLEOTIDE SEQUENCE</scope>
</reference>
<protein>
    <submittedName>
        <fullName evidence="1">Unannotated protein</fullName>
    </submittedName>
</protein>
<dbReference type="AlphaFoldDB" id="A0A6J6RT46"/>
<dbReference type="SUPFAM" id="SSF50969">
    <property type="entry name" value="YVTN repeat-like/Quinoprotein amine dehydrogenase"/>
    <property type="match status" value="1"/>
</dbReference>
<evidence type="ECO:0000313" key="1">
    <source>
        <dbReference type="EMBL" id="CAB4725491.1"/>
    </source>
</evidence>